<protein>
    <submittedName>
        <fullName evidence="1">EcsC family protein</fullName>
    </submittedName>
</protein>
<dbReference type="PANTHER" id="PTHR41260">
    <property type="entry name" value="PROTEIN ECSC"/>
    <property type="match status" value="1"/>
</dbReference>
<sequence>MTPDDERYWRAIQAWKARRFHSSSRQLVPASWRTVASKATDKTRERVGAAVEMIPNADKFGELLNQALQGLTEAGARAGAASVRKQAVLKGYRKRGYPVEEIEDIRKLECKDVQKVKPRLELAYMGASAVQGAGTGFVASGGTMVAAGGAAVGGVGAAPGVGTIVAAMATDVAGNIVGSNRAVAHVAAYYGYDIDDPSERLYALGVLSMGLAGDAGKLVAYRELNNLVQQLARRQTWNQLSKNQVARVVQAVYRTLGMTITKKKLALAVPVVGVATGAGLNARTLARVVDDAEHLYMERFLREKYGLPLIDDEGSAEGGLVEVIESEIVDPDDDA</sequence>
<dbReference type="EMBL" id="JAJNDB010000010">
    <property type="protein sequence ID" value="MCD2197898.1"/>
    <property type="molecule type" value="Genomic_DNA"/>
</dbReference>
<keyword evidence="2" id="KW-1185">Reference proteome</keyword>
<dbReference type="Pfam" id="PF12787">
    <property type="entry name" value="EcsC"/>
    <property type="match status" value="1"/>
</dbReference>
<accession>A0ABS8PHZ7</accession>
<organism evidence="1 2">
    <name type="scientific">Actinomycetospora endophytica</name>
    <dbReference type="NCBI Taxonomy" id="2291215"/>
    <lineage>
        <taxon>Bacteria</taxon>
        <taxon>Bacillati</taxon>
        <taxon>Actinomycetota</taxon>
        <taxon>Actinomycetes</taxon>
        <taxon>Pseudonocardiales</taxon>
        <taxon>Pseudonocardiaceae</taxon>
        <taxon>Actinomycetospora</taxon>
    </lineage>
</organism>
<evidence type="ECO:0000313" key="1">
    <source>
        <dbReference type="EMBL" id="MCD2197898.1"/>
    </source>
</evidence>
<name>A0ABS8PHZ7_9PSEU</name>
<gene>
    <name evidence="1" type="ORF">LQ327_31465</name>
</gene>
<reference evidence="1 2" key="1">
    <citation type="submission" date="2021-11" db="EMBL/GenBank/DDBJ databases">
        <title>Draft genome sequence of Actinomycetospora sp. SF1 isolated from the rhizosphere soil.</title>
        <authorList>
            <person name="Duangmal K."/>
            <person name="Chantavorakit T."/>
        </authorList>
    </citation>
    <scope>NUCLEOTIDE SEQUENCE [LARGE SCALE GENOMIC DNA]</scope>
    <source>
        <strain evidence="1 2">TBRC 5722</strain>
    </source>
</reference>
<evidence type="ECO:0000313" key="2">
    <source>
        <dbReference type="Proteomes" id="UP001199469"/>
    </source>
</evidence>
<dbReference type="RefSeq" id="WP_230740331.1">
    <property type="nucleotide sequence ID" value="NZ_JAJNDB010000010.1"/>
</dbReference>
<proteinExistence type="predicted"/>
<dbReference type="Proteomes" id="UP001199469">
    <property type="component" value="Unassembled WGS sequence"/>
</dbReference>
<dbReference type="InterPro" id="IPR024787">
    <property type="entry name" value="EcsC"/>
</dbReference>
<dbReference type="PANTHER" id="PTHR41260:SF1">
    <property type="entry name" value="PROTEIN ECSC"/>
    <property type="match status" value="1"/>
</dbReference>
<comment type="caution">
    <text evidence="1">The sequence shown here is derived from an EMBL/GenBank/DDBJ whole genome shotgun (WGS) entry which is preliminary data.</text>
</comment>